<keyword evidence="3" id="KW-1185">Reference proteome</keyword>
<feature type="compositionally biased region" description="Low complexity" evidence="1">
    <location>
        <begin position="118"/>
        <end position="136"/>
    </location>
</feature>
<dbReference type="Proteomes" id="UP000751190">
    <property type="component" value="Unassembled WGS sequence"/>
</dbReference>
<organism evidence="2 3">
    <name type="scientific">Diacronema lutheri</name>
    <name type="common">Unicellular marine alga</name>
    <name type="synonym">Monochrysis lutheri</name>
    <dbReference type="NCBI Taxonomy" id="2081491"/>
    <lineage>
        <taxon>Eukaryota</taxon>
        <taxon>Haptista</taxon>
        <taxon>Haptophyta</taxon>
        <taxon>Pavlovophyceae</taxon>
        <taxon>Pavlovales</taxon>
        <taxon>Pavlovaceae</taxon>
        <taxon>Diacronema</taxon>
    </lineage>
</organism>
<protein>
    <submittedName>
        <fullName evidence="2">Uncharacterized protein</fullName>
    </submittedName>
</protein>
<dbReference type="OrthoDB" id="10640249at2759"/>
<dbReference type="AlphaFoldDB" id="A0A8J5XYD1"/>
<feature type="region of interest" description="Disordered" evidence="1">
    <location>
        <begin position="69"/>
        <end position="147"/>
    </location>
</feature>
<name>A0A8J5XYD1_DIALT</name>
<gene>
    <name evidence="2" type="ORF">KFE25_009168</name>
</gene>
<sequence>MDVDRKPAPFDAWDPILQRFVRAHVDGSCTVAAAELSTLAGYGAAPDSQPREELLAKLRAFSPPTTLAALRVSSTPSDVRTPSGDAPLHEPPGGAWWRAGHGSGGSSSGRSSGERRNGSGNEPCAQSAADPSSAEAPAEDPYEASRSLALLLQQEEHAAFLQSYAQNLLTSPDNPTRRTAQGAAPGSHAVTDGMEADESLQLAWQLQAEELRYSALRSASEFD</sequence>
<evidence type="ECO:0000313" key="3">
    <source>
        <dbReference type="Proteomes" id="UP000751190"/>
    </source>
</evidence>
<feature type="compositionally biased region" description="Polar residues" evidence="1">
    <location>
        <begin position="169"/>
        <end position="179"/>
    </location>
</feature>
<accession>A0A8J5XYD1</accession>
<evidence type="ECO:0000313" key="2">
    <source>
        <dbReference type="EMBL" id="KAG8470747.1"/>
    </source>
</evidence>
<feature type="region of interest" description="Disordered" evidence="1">
    <location>
        <begin position="169"/>
        <end position="195"/>
    </location>
</feature>
<evidence type="ECO:0000256" key="1">
    <source>
        <dbReference type="SAM" id="MobiDB-lite"/>
    </source>
</evidence>
<proteinExistence type="predicted"/>
<comment type="caution">
    <text evidence="2">The sequence shown here is derived from an EMBL/GenBank/DDBJ whole genome shotgun (WGS) entry which is preliminary data.</text>
</comment>
<reference evidence="2" key="1">
    <citation type="submission" date="2021-05" db="EMBL/GenBank/DDBJ databases">
        <title>The genome of the haptophyte Pavlova lutheri (Diacronema luteri, Pavlovales) - a model for lipid biosynthesis in eukaryotic algae.</title>
        <authorList>
            <person name="Hulatt C.J."/>
            <person name="Posewitz M.C."/>
        </authorList>
    </citation>
    <scope>NUCLEOTIDE SEQUENCE</scope>
    <source>
        <strain evidence="2">NIVA-4/92</strain>
    </source>
</reference>
<dbReference type="EMBL" id="JAGTXO010000001">
    <property type="protein sequence ID" value="KAG8470747.1"/>
    <property type="molecule type" value="Genomic_DNA"/>
</dbReference>